<dbReference type="AlphaFoldDB" id="X1H6I2"/>
<dbReference type="Gene3D" id="3.20.20.210">
    <property type="match status" value="1"/>
</dbReference>
<accession>X1H6I2</accession>
<name>X1H6I2_9ZZZZ</name>
<comment type="caution">
    <text evidence="1">The sequence shown here is derived from an EMBL/GenBank/DDBJ whole genome shotgun (WGS) entry which is preliminary data.</text>
</comment>
<evidence type="ECO:0008006" key="2">
    <source>
        <dbReference type="Google" id="ProtNLM"/>
    </source>
</evidence>
<gene>
    <name evidence="1" type="ORF">S03H2_37984</name>
</gene>
<proteinExistence type="predicted"/>
<reference evidence="1" key="1">
    <citation type="journal article" date="2014" name="Front. Microbiol.">
        <title>High frequency of phylogenetically diverse reductive dehalogenase-homologous genes in deep subseafloor sedimentary metagenomes.</title>
        <authorList>
            <person name="Kawai M."/>
            <person name="Futagami T."/>
            <person name="Toyoda A."/>
            <person name="Takaki Y."/>
            <person name="Nishi S."/>
            <person name="Hori S."/>
            <person name="Arai W."/>
            <person name="Tsubouchi T."/>
            <person name="Morono Y."/>
            <person name="Uchiyama I."/>
            <person name="Ito T."/>
            <person name="Fujiyama A."/>
            <person name="Inagaki F."/>
            <person name="Takami H."/>
        </authorList>
    </citation>
    <scope>NUCLEOTIDE SEQUENCE</scope>
    <source>
        <strain evidence="1">Expedition CK06-06</strain>
    </source>
</reference>
<evidence type="ECO:0000313" key="1">
    <source>
        <dbReference type="EMBL" id="GAH52690.1"/>
    </source>
</evidence>
<organism evidence="1">
    <name type="scientific">marine sediment metagenome</name>
    <dbReference type="NCBI Taxonomy" id="412755"/>
    <lineage>
        <taxon>unclassified sequences</taxon>
        <taxon>metagenomes</taxon>
        <taxon>ecological metagenomes</taxon>
    </lineage>
</organism>
<protein>
    <recommendedName>
        <fullName evidence="2">Uroporphyrinogen decarboxylase (URO-D) domain-containing protein</fullName>
    </recommendedName>
</protein>
<dbReference type="SUPFAM" id="SSF51726">
    <property type="entry name" value="UROD/MetE-like"/>
    <property type="match status" value="1"/>
</dbReference>
<dbReference type="InterPro" id="IPR038071">
    <property type="entry name" value="UROD/MetE-like_sf"/>
</dbReference>
<dbReference type="EMBL" id="BARU01023400">
    <property type="protein sequence ID" value="GAH52690.1"/>
    <property type="molecule type" value="Genomic_DNA"/>
</dbReference>
<sequence length="89" mass="9904">MAAGNDAVALRKKYGKDLIIGGGIDKRALEKGKEAIKEEVMSKVPFLLEQGGYFPSVDHGVPPDVTFENYCYYINLMREVAGLEKLSFY</sequence>